<dbReference type="AlphaFoldDB" id="A0A8H6ZYW1"/>
<keyword evidence="4" id="KW-1185">Reference proteome</keyword>
<dbReference type="GeneID" id="59376771"/>
<comment type="caution">
    <text evidence="3">The sequence shown here is derived from an EMBL/GenBank/DDBJ whole genome shotgun (WGS) entry which is preliminary data.</text>
</comment>
<sequence length="255" mass="28022">MAEIVRMPKNHHTKDVLTETCRRDIELQQQLDVARPRFRHPRRCTAVGECIYKLQTLAPSPQYSSTNRTAFHVICFPPNSDAAWGGVRITIADSANHSDNRPTIIPTIIMFTRFSAAASRSGRSTLFIRALYLALAHDAFLRASAQPFGAPNRSSIDRPFRLAVGAIIGIVVGIVVFWALVGFLIFVIIRRRRARRNVPLMAFPGGGTGFNSGPSMAHTNHMHGMHHSTAPPPPPDGNVTGANFSSGPAYQPTNY</sequence>
<accession>A0A8H6ZYW1</accession>
<evidence type="ECO:0000256" key="2">
    <source>
        <dbReference type="SAM" id="Phobius"/>
    </source>
</evidence>
<reference evidence="3" key="1">
    <citation type="submission" date="2019-07" db="EMBL/GenBank/DDBJ databases">
        <authorList>
            <person name="Palmer J.M."/>
        </authorList>
    </citation>
    <scope>NUCLEOTIDE SEQUENCE</scope>
    <source>
        <strain evidence="3">PC9</strain>
    </source>
</reference>
<feature type="transmembrane region" description="Helical" evidence="2">
    <location>
        <begin position="163"/>
        <end position="189"/>
    </location>
</feature>
<dbReference type="Proteomes" id="UP000623687">
    <property type="component" value="Unassembled WGS sequence"/>
</dbReference>
<feature type="region of interest" description="Disordered" evidence="1">
    <location>
        <begin position="213"/>
        <end position="255"/>
    </location>
</feature>
<evidence type="ECO:0000313" key="3">
    <source>
        <dbReference type="EMBL" id="KAF7431232.1"/>
    </source>
</evidence>
<name>A0A8H6ZYW1_PLEOS</name>
<keyword evidence="2" id="KW-0472">Membrane</keyword>
<proteinExistence type="predicted"/>
<keyword evidence="2" id="KW-1133">Transmembrane helix</keyword>
<evidence type="ECO:0000256" key="1">
    <source>
        <dbReference type="SAM" id="MobiDB-lite"/>
    </source>
</evidence>
<dbReference type="EMBL" id="JACETU010000004">
    <property type="protein sequence ID" value="KAF7431232.1"/>
    <property type="molecule type" value="Genomic_DNA"/>
</dbReference>
<keyword evidence="2" id="KW-0812">Transmembrane</keyword>
<gene>
    <name evidence="3" type="ORF">PC9H_006953</name>
</gene>
<evidence type="ECO:0000313" key="4">
    <source>
        <dbReference type="Proteomes" id="UP000623687"/>
    </source>
</evidence>
<organism evidence="3 4">
    <name type="scientific">Pleurotus ostreatus</name>
    <name type="common">Oyster mushroom</name>
    <name type="synonym">White-rot fungus</name>
    <dbReference type="NCBI Taxonomy" id="5322"/>
    <lineage>
        <taxon>Eukaryota</taxon>
        <taxon>Fungi</taxon>
        <taxon>Dikarya</taxon>
        <taxon>Basidiomycota</taxon>
        <taxon>Agaricomycotina</taxon>
        <taxon>Agaricomycetes</taxon>
        <taxon>Agaricomycetidae</taxon>
        <taxon>Agaricales</taxon>
        <taxon>Pleurotineae</taxon>
        <taxon>Pleurotaceae</taxon>
        <taxon>Pleurotus</taxon>
    </lineage>
</organism>
<dbReference type="VEuPathDB" id="FungiDB:PC9H_006953"/>
<protein>
    <submittedName>
        <fullName evidence="3">Uncharacterized protein</fullName>
    </submittedName>
</protein>
<feature type="compositionally biased region" description="Polar residues" evidence="1">
    <location>
        <begin position="240"/>
        <end position="255"/>
    </location>
</feature>
<dbReference type="RefSeq" id="XP_036632510.1">
    <property type="nucleotide sequence ID" value="XM_036776491.1"/>
</dbReference>